<evidence type="ECO:0000313" key="2">
    <source>
        <dbReference type="Proteomes" id="UP000027222"/>
    </source>
</evidence>
<keyword evidence="2" id="KW-1185">Reference proteome</keyword>
<gene>
    <name evidence="1" type="ORF">GALMADRAFT_863055</name>
</gene>
<dbReference type="EMBL" id="KL142369">
    <property type="protein sequence ID" value="KDR82999.1"/>
    <property type="molecule type" value="Genomic_DNA"/>
</dbReference>
<proteinExistence type="predicted"/>
<protein>
    <submittedName>
        <fullName evidence="1">Uncharacterized protein</fullName>
    </submittedName>
</protein>
<dbReference type="AlphaFoldDB" id="A0A067TSY8"/>
<dbReference type="HOGENOM" id="CLU_1678014_0_0_1"/>
<dbReference type="Proteomes" id="UP000027222">
    <property type="component" value="Unassembled WGS sequence"/>
</dbReference>
<sequence>MTRATLMMLPIMHNLTNFEHVNSPTDENKMKNRLYFTEAAAKKFTLDSYLIKLCLSHIRVSVTLVQMASKFIVLINFCSKVRYNLESRIITESLVVSERSYCELLLPEYMKVMDDAMLEPEVGKDLADTLSGWWQEGEAMERTLPRLNFTPRPHSPA</sequence>
<organism evidence="1 2">
    <name type="scientific">Galerina marginata (strain CBS 339.88)</name>
    <dbReference type="NCBI Taxonomy" id="685588"/>
    <lineage>
        <taxon>Eukaryota</taxon>
        <taxon>Fungi</taxon>
        <taxon>Dikarya</taxon>
        <taxon>Basidiomycota</taxon>
        <taxon>Agaricomycotina</taxon>
        <taxon>Agaricomycetes</taxon>
        <taxon>Agaricomycetidae</taxon>
        <taxon>Agaricales</taxon>
        <taxon>Agaricineae</taxon>
        <taxon>Strophariaceae</taxon>
        <taxon>Galerina</taxon>
    </lineage>
</organism>
<evidence type="ECO:0000313" key="1">
    <source>
        <dbReference type="EMBL" id="KDR82999.1"/>
    </source>
</evidence>
<name>A0A067TSY8_GALM3</name>
<accession>A0A067TSY8</accession>
<reference evidence="2" key="1">
    <citation type="journal article" date="2014" name="Proc. Natl. Acad. Sci. U.S.A.">
        <title>Extensive sampling of basidiomycete genomes demonstrates inadequacy of the white-rot/brown-rot paradigm for wood decay fungi.</title>
        <authorList>
            <person name="Riley R."/>
            <person name="Salamov A.A."/>
            <person name="Brown D.W."/>
            <person name="Nagy L.G."/>
            <person name="Floudas D."/>
            <person name="Held B.W."/>
            <person name="Levasseur A."/>
            <person name="Lombard V."/>
            <person name="Morin E."/>
            <person name="Otillar R."/>
            <person name="Lindquist E.A."/>
            <person name="Sun H."/>
            <person name="LaButti K.M."/>
            <person name="Schmutz J."/>
            <person name="Jabbour D."/>
            <person name="Luo H."/>
            <person name="Baker S.E."/>
            <person name="Pisabarro A.G."/>
            <person name="Walton J.D."/>
            <person name="Blanchette R.A."/>
            <person name="Henrissat B."/>
            <person name="Martin F."/>
            <person name="Cullen D."/>
            <person name="Hibbett D.S."/>
            <person name="Grigoriev I.V."/>
        </authorList>
    </citation>
    <scope>NUCLEOTIDE SEQUENCE [LARGE SCALE GENOMIC DNA]</scope>
    <source>
        <strain evidence="2">CBS 339.88</strain>
    </source>
</reference>